<dbReference type="PANTHER" id="PTHR23110:SF109">
    <property type="entry name" value="FI07618P-RELATED"/>
    <property type="match status" value="1"/>
</dbReference>
<accession>A0A8J2RU51</accession>
<feature type="compositionally biased region" description="Low complexity" evidence="2">
    <location>
        <begin position="147"/>
        <end position="162"/>
    </location>
</feature>
<feature type="compositionally biased region" description="Polar residues" evidence="2">
    <location>
        <begin position="224"/>
        <end position="234"/>
    </location>
</feature>
<dbReference type="CDD" id="cd18315">
    <property type="entry name" value="BTB_POZ_BAB-like"/>
    <property type="match status" value="1"/>
</dbReference>
<proteinExistence type="predicted"/>
<feature type="region of interest" description="Disordered" evidence="2">
    <location>
        <begin position="224"/>
        <end position="272"/>
    </location>
</feature>
<dbReference type="PANTHER" id="PTHR23110">
    <property type="entry name" value="BTB DOMAIN TRANSCRIPTION FACTOR"/>
    <property type="match status" value="1"/>
</dbReference>
<dbReference type="SUPFAM" id="SSF54695">
    <property type="entry name" value="POZ domain"/>
    <property type="match status" value="1"/>
</dbReference>
<evidence type="ECO:0000256" key="1">
    <source>
        <dbReference type="ARBA" id="ARBA00023242"/>
    </source>
</evidence>
<dbReference type="AlphaFoldDB" id="A0A8J2RU51"/>
<dbReference type="FunFam" id="3.30.710.10:FF:000347">
    <property type="entry name" value="Uncharacterized protein BTB2"/>
    <property type="match status" value="1"/>
</dbReference>
<evidence type="ECO:0000313" key="5">
    <source>
        <dbReference type="Proteomes" id="UP000789390"/>
    </source>
</evidence>
<keyword evidence="1" id="KW-0539">Nucleus</keyword>
<dbReference type="GO" id="GO:0006357">
    <property type="term" value="P:regulation of transcription by RNA polymerase II"/>
    <property type="evidence" value="ECO:0007669"/>
    <property type="project" value="TreeGrafter"/>
</dbReference>
<feature type="compositionally biased region" description="Polar residues" evidence="2">
    <location>
        <begin position="180"/>
        <end position="189"/>
    </location>
</feature>
<dbReference type="InterPro" id="IPR051095">
    <property type="entry name" value="Dros_DevTransReg"/>
</dbReference>
<sequence length="527" mass="57866">MEMSHHQFCLKWNNHSSNLLKVFGRLFSNESFTDVTLAAEGRSIRAHKMVLSACSTYFEQLFLEHAEPPVTGPMIVIMRETSFDDLAIIVEFMYKGEINVSQDQLGSLLRTAESLRVKGLAQASSGGNGDSGVEHPSTLAPQQQPVSLTSAGSSSATIAGSAPPLPCQKTTPTPTTTPPHSQSHPGSTFSPPPPAYHSMGQAPPPPALLPLFQNAALLSAAITTGVESCSSSTGRESPSSKRRRIRPKIEPGTAIHQDYSNHSDNSRPSSATFTPRIENVVTMGPPPRNEASSLDTMTRCETTENTSTSALDLRLTDPSHLQELTARLELRGNFAIQPPGGDSETLRKVQQEKSEPHCFFRGFAVYKFNDYIAHGTRQQYWEEPFTKAVMEGIQDRELDLKKGAELLGVSYSTLYGRYRECHGYLRHAWTRDYRRSSGSGAGGNGGEWWESDPQEAHRRGENGGMTAEELVVEVDSYMDEDVIVERVSNEKSSADIEAANKQESLILSIRHGKVQRKLQGAHHKESS</sequence>
<dbReference type="Pfam" id="PF00651">
    <property type="entry name" value="BTB"/>
    <property type="match status" value="1"/>
</dbReference>
<dbReference type="Proteomes" id="UP000789390">
    <property type="component" value="Unassembled WGS sequence"/>
</dbReference>
<dbReference type="InterPro" id="IPR000210">
    <property type="entry name" value="BTB/POZ_dom"/>
</dbReference>
<evidence type="ECO:0000256" key="2">
    <source>
        <dbReference type="SAM" id="MobiDB-lite"/>
    </source>
</evidence>
<comment type="caution">
    <text evidence="4">The sequence shown here is derived from an EMBL/GenBank/DDBJ whole genome shotgun (WGS) entry which is preliminary data.</text>
</comment>
<gene>
    <name evidence="4" type="ORF">DGAL_LOCUS11963</name>
</gene>
<dbReference type="EMBL" id="CAKKLH010000285">
    <property type="protein sequence ID" value="CAH0108567.1"/>
    <property type="molecule type" value="Genomic_DNA"/>
</dbReference>
<feature type="domain" description="BTB" evidence="3">
    <location>
        <begin position="33"/>
        <end position="102"/>
    </location>
</feature>
<name>A0A8J2RU51_9CRUS</name>
<organism evidence="4 5">
    <name type="scientific">Daphnia galeata</name>
    <dbReference type="NCBI Taxonomy" id="27404"/>
    <lineage>
        <taxon>Eukaryota</taxon>
        <taxon>Metazoa</taxon>
        <taxon>Ecdysozoa</taxon>
        <taxon>Arthropoda</taxon>
        <taxon>Crustacea</taxon>
        <taxon>Branchiopoda</taxon>
        <taxon>Diplostraca</taxon>
        <taxon>Cladocera</taxon>
        <taxon>Anomopoda</taxon>
        <taxon>Daphniidae</taxon>
        <taxon>Daphnia</taxon>
    </lineage>
</organism>
<feature type="region of interest" description="Disordered" evidence="2">
    <location>
        <begin position="436"/>
        <end position="465"/>
    </location>
</feature>
<dbReference type="SMART" id="SM00225">
    <property type="entry name" value="BTB"/>
    <property type="match status" value="1"/>
</dbReference>
<dbReference type="PROSITE" id="PS50097">
    <property type="entry name" value="BTB"/>
    <property type="match status" value="1"/>
</dbReference>
<dbReference type="InterPro" id="IPR011333">
    <property type="entry name" value="SKP1/BTB/POZ_sf"/>
</dbReference>
<dbReference type="Gene3D" id="3.30.710.10">
    <property type="entry name" value="Potassium Channel Kv1.1, Chain A"/>
    <property type="match status" value="1"/>
</dbReference>
<dbReference type="GO" id="GO:0005634">
    <property type="term" value="C:nucleus"/>
    <property type="evidence" value="ECO:0007669"/>
    <property type="project" value="TreeGrafter"/>
</dbReference>
<protein>
    <recommendedName>
        <fullName evidence="3">BTB domain-containing protein</fullName>
    </recommendedName>
</protein>
<dbReference type="OrthoDB" id="6357972at2759"/>
<feature type="region of interest" description="Disordered" evidence="2">
    <location>
        <begin position="120"/>
        <end position="207"/>
    </location>
</feature>
<evidence type="ECO:0000259" key="3">
    <source>
        <dbReference type="PROSITE" id="PS50097"/>
    </source>
</evidence>
<evidence type="ECO:0000313" key="4">
    <source>
        <dbReference type="EMBL" id="CAH0108567.1"/>
    </source>
</evidence>
<keyword evidence="5" id="KW-1185">Reference proteome</keyword>
<reference evidence="4" key="1">
    <citation type="submission" date="2021-11" db="EMBL/GenBank/DDBJ databases">
        <authorList>
            <person name="Schell T."/>
        </authorList>
    </citation>
    <scope>NUCLEOTIDE SEQUENCE</scope>
    <source>
        <strain evidence="4">M5</strain>
    </source>
</reference>